<dbReference type="EMBL" id="JACTNZ010000001">
    <property type="protein sequence ID" value="KAG5565087.1"/>
    <property type="molecule type" value="Genomic_DNA"/>
</dbReference>
<proteinExistence type="predicted"/>
<name>A0AAV6LJA2_9ERIC</name>
<accession>A0AAV6LJA2</accession>
<reference evidence="2" key="1">
    <citation type="submission" date="2020-08" db="EMBL/GenBank/DDBJ databases">
        <title>Plant Genome Project.</title>
        <authorList>
            <person name="Zhang R.-G."/>
        </authorList>
    </citation>
    <scope>NUCLEOTIDE SEQUENCE</scope>
    <source>
        <strain evidence="2">WSP0</strain>
        <tissue evidence="2">Leaf</tissue>
    </source>
</reference>
<keyword evidence="3" id="KW-1185">Reference proteome</keyword>
<evidence type="ECO:0000256" key="1">
    <source>
        <dbReference type="SAM" id="Phobius"/>
    </source>
</evidence>
<feature type="transmembrane region" description="Helical" evidence="1">
    <location>
        <begin position="6"/>
        <end position="27"/>
    </location>
</feature>
<sequence>MGRGELLLSAIHSLNLSVAIFGKFGFFSNAEVKIELSPYALILELSVVFIMVGGLGSAAISIRQFGTICLPSLVALLAKKVRLDEAEDRLGHSSDHAMLVDPLNHSCEM</sequence>
<feature type="transmembrane region" description="Helical" evidence="1">
    <location>
        <begin position="39"/>
        <end position="62"/>
    </location>
</feature>
<comment type="caution">
    <text evidence="2">The sequence shown here is derived from an EMBL/GenBank/DDBJ whole genome shotgun (WGS) entry which is preliminary data.</text>
</comment>
<dbReference type="Proteomes" id="UP000823749">
    <property type="component" value="Chromosome 1"/>
</dbReference>
<dbReference type="AlphaFoldDB" id="A0AAV6LJA2"/>
<gene>
    <name evidence="2" type="ORF">RHGRI_001095</name>
</gene>
<organism evidence="2 3">
    <name type="scientific">Rhododendron griersonianum</name>
    <dbReference type="NCBI Taxonomy" id="479676"/>
    <lineage>
        <taxon>Eukaryota</taxon>
        <taxon>Viridiplantae</taxon>
        <taxon>Streptophyta</taxon>
        <taxon>Embryophyta</taxon>
        <taxon>Tracheophyta</taxon>
        <taxon>Spermatophyta</taxon>
        <taxon>Magnoliopsida</taxon>
        <taxon>eudicotyledons</taxon>
        <taxon>Gunneridae</taxon>
        <taxon>Pentapetalae</taxon>
        <taxon>asterids</taxon>
        <taxon>Ericales</taxon>
        <taxon>Ericaceae</taxon>
        <taxon>Ericoideae</taxon>
        <taxon>Rhodoreae</taxon>
        <taxon>Rhododendron</taxon>
    </lineage>
</organism>
<keyword evidence="1" id="KW-0472">Membrane</keyword>
<protein>
    <submittedName>
        <fullName evidence="2">Uncharacterized protein</fullName>
    </submittedName>
</protein>
<evidence type="ECO:0000313" key="3">
    <source>
        <dbReference type="Proteomes" id="UP000823749"/>
    </source>
</evidence>
<evidence type="ECO:0000313" key="2">
    <source>
        <dbReference type="EMBL" id="KAG5565087.1"/>
    </source>
</evidence>
<keyword evidence="1" id="KW-0812">Transmembrane</keyword>
<keyword evidence="1" id="KW-1133">Transmembrane helix</keyword>